<keyword evidence="3" id="KW-1185">Reference proteome</keyword>
<reference evidence="2" key="1">
    <citation type="submission" date="2022-11" db="EMBL/GenBank/DDBJ databases">
        <title>Centuries of genome instability and evolution in soft-shell clam transmissible cancer (bioRxiv).</title>
        <authorList>
            <person name="Hart S.F.M."/>
            <person name="Yonemitsu M.A."/>
            <person name="Giersch R.M."/>
            <person name="Beal B.F."/>
            <person name="Arriagada G."/>
            <person name="Davis B.W."/>
            <person name="Ostrander E.A."/>
            <person name="Goff S.P."/>
            <person name="Metzger M.J."/>
        </authorList>
    </citation>
    <scope>NUCLEOTIDE SEQUENCE</scope>
    <source>
        <strain evidence="2">MELC-2E11</strain>
        <tissue evidence="2">Siphon/mantle</tissue>
    </source>
</reference>
<dbReference type="EMBL" id="CP111025">
    <property type="protein sequence ID" value="WAR26520.1"/>
    <property type="molecule type" value="Genomic_DNA"/>
</dbReference>
<evidence type="ECO:0000313" key="2">
    <source>
        <dbReference type="EMBL" id="WAR26520.1"/>
    </source>
</evidence>
<protein>
    <submittedName>
        <fullName evidence="2">Uncharacterized protein</fullName>
    </submittedName>
</protein>
<feature type="compositionally biased region" description="Polar residues" evidence="1">
    <location>
        <begin position="178"/>
        <end position="190"/>
    </location>
</feature>
<feature type="compositionally biased region" description="Polar residues" evidence="1">
    <location>
        <begin position="220"/>
        <end position="233"/>
    </location>
</feature>
<feature type="region of interest" description="Disordered" evidence="1">
    <location>
        <begin position="162"/>
        <end position="243"/>
    </location>
</feature>
<gene>
    <name evidence="2" type="ORF">MAR_012224</name>
</gene>
<proteinExistence type="predicted"/>
<evidence type="ECO:0000313" key="3">
    <source>
        <dbReference type="Proteomes" id="UP001164746"/>
    </source>
</evidence>
<dbReference type="Proteomes" id="UP001164746">
    <property type="component" value="Chromosome 14"/>
</dbReference>
<organism evidence="2 3">
    <name type="scientific">Mya arenaria</name>
    <name type="common">Soft-shell clam</name>
    <dbReference type="NCBI Taxonomy" id="6604"/>
    <lineage>
        <taxon>Eukaryota</taxon>
        <taxon>Metazoa</taxon>
        <taxon>Spiralia</taxon>
        <taxon>Lophotrochozoa</taxon>
        <taxon>Mollusca</taxon>
        <taxon>Bivalvia</taxon>
        <taxon>Autobranchia</taxon>
        <taxon>Heteroconchia</taxon>
        <taxon>Euheterodonta</taxon>
        <taxon>Imparidentia</taxon>
        <taxon>Neoheterodontei</taxon>
        <taxon>Myida</taxon>
        <taxon>Myoidea</taxon>
        <taxon>Myidae</taxon>
        <taxon>Mya</taxon>
    </lineage>
</organism>
<evidence type="ECO:0000256" key="1">
    <source>
        <dbReference type="SAM" id="MobiDB-lite"/>
    </source>
</evidence>
<sequence length="243" mass="27048">MPPYPEKGFLNPSPSGETMYEFNKTNAVLNGGGRGMVNGGIVNRGFVGDMYIHARSDDDPDTSASSNQVQSNHRRPMTQTTTLNDIEGSPGYRPPSSHYGRMRSNSSFKRTDNPHNAHNAQIKKQPRTQLAVPPCRPELPPRDADQPKIQQNQTVYPEQFEQFESASPTVPKDKIRNGWSNSKRAVSSPTHYDASSFDASPTYKDSAARISYSPPPQYGHNYNRTSPTETMDLNASMEKISRV</sequence>
<feature type="region of interest" description="Disordered" evidence="1">
    <location>
        <begin position="53"/>
        <end position="149"/>
    </location>
</feature>
<accession>A0ABY7FWZ9</accession>
<name>A0ABY7FWZ9_MYAAR</name>
<feature type="compositionally biased region" description="Polar residues" evidence="1">
    <location>
        <begin position="62"/>
        <end position="84"/>
    </location>
</feature>